<reference evidence="1 2" key="1">
    <citation type="journal article" date="2019" name="Int. J. Syst. Evol. Microbiol.">
        <title>Capsulimonas corticalis gen. nov., sp. nov., an aerobic capsulated bacterium, of a novel bacterial order, Capsulimonadales ord. nov., of the class Armatimonadia of the phylum Armatimonadetes.</title>
        <authorList>
            <person name="Li J."/>
            <person name="Kudo C."/>
            <person name="Tonouchi A."/>
        </authorList>
    </citation>
    <scope>NUCLEOTIDE SEQUENCE [LARGE SCALE GENOMIC DNA]</scope>
    <source>
        <strain evidence="1 2">AX-7</strain>
    </source>
</reference>
<dbReference type="AlphaFoldDB" id="A0A402D0W4"/>
<dbReference type="SMART" id="SM00267">
    <property type="entry name" value="GGDEF"/>
    <property type="match status" value="1"/>
</dbReference>
<dbReference type="GO" id="GO:0052621">
    <property type="term" value="F:diguanylate cyclase activity"/>
    <property type="evidence" value="ECO:0007669"/>
    <property type="project" value="TreeGrafter"/>
</dbReference>
<dbReference type="Gene3D" id="3.30.70.270">
    <property type="match status" value="1"/>
</dbReference>
<gene>
    <name evidence="1" type="ORF">CCAX7_55760</name>
</gene>
<dbReference type="Pfam" id="PF00990">
    <property type="entry name" value="GGDEF"/>
    <property type="match status" value="1"/>
</dbReference>
<dbReference type="SUPFAM" id="SSF55073">
    <property type="entry name" value="Nucleotide cyclase"/>
    <property type="match status" value="1"/>
</dbReference>
<dbReference type="InterPro" id="IPR043128">
    <property type="entry name" value="Rev_trsase/Diguanyl_cyclase"/>
</dbReference>
<dbReference type="InterPro" id="IPR029787">
    <property type="entry name" value="Nucleotide_cyclase"/>
</dbReference>
<dbReference type="RefSeq" id="WP_301002299.1">
    <property type="nucleotide sequence ID" value="NZ_AP025739.1"/>
</dbReference>
<dbReference type="PANTHER" id="PTHR45138">
    <property type="entry name" value="REGULATORY COMPONENTS OF SENSORY TRANSDUCTION SYSTEM"/>
    <property type="match status" value="1"/>
</dbReference>
<proteinExistence type="predicted"/>
<protein>
    <submittedName>
        <fullName evidence="1">Uncharacterized protein</fullName>
    </submittedName>
</protein>
<dbReference type="InterPro" id="IPR000160">
    <property type="entry name" value="GGDEF_dom"/>
</dbReference>
<organism evidence="1 2">
    <name type="scientific">Capsulimonas corticalis</name>
    <dbReference type="NCBI Taxonomy" id="2219043"/>
    <lineage>
        <taxon>Bacteria</taxon>
        <taxon>Bacillati</taxon>
        <taxon>Armatimonadota</taxon>
        <taxon>Armatimonadia</taxon>
        <taxon>Capsulimonadales</taxon>
        <taxon>Capsulimonadaceae</taxon>
        <taxon>Capsulimonas</taxon>
    </lineage>
</organism>
<dbReference type="CDD" id="cd01949">
    <property type="entry name" value="GGDEF"/>
    <property type="match status" value="1"/>
</dbReference>
<dbReference type="KEGG" id="ccot:CCAX7_55760"/>
<dbReference type="PROSITE" id="PS50887">
    <property type="entry name" value="GGDEF"/>
    <property type="match status" value="1"/>
</dbReference>
<name>A0A402D0W4_9BACT</name>
<dbReference type="EMBL" id="AP025739">
    <property type="protein sequence ID" value="BDI33525.1"/>
    <property type="molecule type" value="Genomic_DNA"/>
</dbReference>
<evidence type="ECO:0000313" key="1">
    <source>
        <dbReference type="EMBL" id="BDI33525.1"/>
    </source>
</evidence>
<dbReference type="NCBIfam" id="TIGR00254">
    <property type="entry name" value="GGDEF"/>
    <property type="match status" value="1"/>
</dbReference>
<accession>A0A402D0W4</accession>
<dbReference type="PANTHER" id="PTHR45138:SF9">
    <property type="entry name" value="DIGUANYLATE CYCLASE DGCM-RELATED"/>
    <property type="match status" value="1"/>
</dbReference>
<evidence type="ECO:0000313" key="2">
    <source>
        <dbReference type="Proteomes" id="UP000287394"/>
    </source>
</evidence>
<dbReference type="Proteomes" id="UP000287394">
    <property type="component" value="Chromosome"/>
</dbReference>
<keyword evidence="2" id="KW-1185">Reference proteome</keyword>
<dbReference type="InterPro" id="IPR050469">
    <property type="entry name" value="Diguanylate_Cyclase"/>
</dbReference>
<sequence length="189" mass="21105">MEVKNTKVNDGLRAEPENGDFSVPLWLTSGHGALRSLVDPDVFQERMDKECAKSERERTPLSLALIGVEDFPMVRRANREAQGDEVMRVIASAIAACGSSEAIVARYGDQEFAVVTPGDLKDIRAILSQIRASLAYVKYRRAGYPENIPHMLAVGLSIFPYDAANREELFTLADRRLHASRIYESTRLH</sequence>